<dbReference type="GO" id="GO:0005739">
    <property type="term" value="C:mitochondrion"/>
    <property type="evidence" value="ECO:0007669"/>
    <property type="project" value="TreeGrafter"/>
</dbReference>
<reference evidence="3 4" key="1">
    <citation type="submission" date="2016-03" db="EMBL/GenBank/DDBJ databases">
        <title>Comparative genomics of the ectomycorrhizal sister species Rhizopogon vinicolor and Rhizopogon vesiculosus (Basidiomycota: Boletales) reveals a divergence of the mating type B locus.</title>
        <authorList>
            <person name="Mujic A.B."/>
            <person name="Kuo A."/>
            <person name="Tritt A."/>
            <person name="Lipzen A."/>
            <person name="Chen C."/>
            <person name="Johnson J."/>
            <person name="Sharma A."/>
            <person name="Barry K."/>
            <person name="Grigoriev I.V."/>
            <person name="Spatafora J.W."/>
        </authorList>
    </citation>
    <scope>NUCLEOTIDE SEQUENCE [LARGE SCALE GENOMIC DNA]</scope>
    <source>
        <strain evidence="3 4">AM-OR11-056</strain>
    </source>
</reference>
<dbReference type="AlphaFoldDB" id="A0A1J8QFM2"/>
<dbReference type="GO" id="GO:0032981">
    <property type="term" value="P:mitochondrial respiratory chain complex I assembly"/>
    <property type="evidence" value="ECO:0007669"/>
    <property type="project" value="TreeGrafter"/>
</dbReference>
<comment type="caution">
    <text evidence="3">The sequence shown here is derived from an EMBL/GenBank/DDBJ whole genome shotgun (WGS) entry which is preliminary data.</text>
</comment>
<dbReference type="InterPro" id="IPR052618">
    <property type="entry name" value="ComplexI_NDUFA12"/>
</dbReference>
<proteinExistence type="inferred from homology"/>
<sequence length="175" mass="20440">MSIARRLWQRILKPTHFVGRDLEGNTYFEHPNANDGRSKRTVKYRRNEDMWTYIASGKRLPVQWSTWLTHTRPDPPTTEELQADLARQQRVKMNAAILEVKDQEERANRTRLVAPSLHSETKKGSPSASQNVSTSQKLERPESDHRQERQTRDPWAEATKGSDEPRSWSPVARRR</sequence>
<organism evidence="3 4">
    <name type="scientific">Rhizopogon vesiculosus</name>
    <dbReference type="NCBI Taxonomy" id="180088"/>
    <lineage>
        <taxon>Eukaryota</taxon>
        <taxon>Fungi</taxon>
        <taxon>Dikarya</taxon>
        <taxon>Basidiomycota</taxon>
        <taxon>Agaricomycotina</taxon>
        <taxon>Agaricomycetes</taxon>
        <taxon>Agaricomycetidae</taxon>
        <taxon>Boletales</taxon>
        <taxon>Suillineae</taxon>
        <taxon>Rhizopogonaceae</taxon>
        <taxon>Rhizopogon</taxon>
    </lineage>
</organism>
<dbReference type="OrthoDB" id="10255576at2759"/>
<dbReference type="GO" id="GO:0045271">
    <property type="term" value="C:respiratory chain complex I"/>
    <property type="evidence" value="ECO:0007669"/>
    <property type="project" value="InterPro"/>
</dbReference>
<feature type="compositionally biased region" description="Polar residues" evidence="2">
    <location>
        <begin position="124"/>
        <end position="136"/>
    </location>
</feature>
<comment type="similarity">
    <text evidence="1">Belongs to the complex I NDUFA12 subunit family.</text>
</comment>
<evidence type="ECO:0000313" key="3">
    <source>
        <dbReference type="EMBL" id="OJA12160.1"/>
    </source>
</evidence>
<accession>A0A1J8QFM2</accession>
<evidence type="ECO:0008006" key="5">
    <source>
        <dbReference type="Google" id="ProtNLM"/>
    </source>
</evidence>
<evidence type="ECO:0000256" key="2">
    <source>
        <dbReference type="SAM" id="MobiDB-lite"/>
    </source>
</evidence>
<evidence type="ECO:0000313" key="4">
    <source>
        <dbReference type="Proteomes" id="UP000183567"/>
    </source>
</evidence>
<dbReference type="PANTHER" id="PTHR32470:SF2">
    <property type="entry name" value="NADH DEHYDROGENASE [UBIQUINONE] 1 ALPHA SUBCOMPLEX ASSEMBLY FACTOR 2"/>
    <property type="match status" value="1"/>
</dbReference>
<protein>
    <recommendedName>
        <fullName evidence="5">NADH dehydrogenase [ubiquinone] 1 alpha subcomplex subunit</fullName>
    </recommendedName>
</protein>
<dbReference type="Pfam" id="PF05071">
    <property type="entry name" value="NDUFA12"/>
    <property type="match status" value="1"/>
</dbReference>
<keyword evidence="4" id="KW-1185">Reference proteome</keyword>
<feature type="compositionally biased region" description="Basic and acidic residues" evidence="2">
    <location>
        <begin position="137"/>
        <end position="166"/>
    </location>
</feature>
<feature type="region of interest" description="Disordered" evidence="2">
    <location>
        <begin position="101"/>
        <end position="175"/>
    </location>
</feature>
<dbReference type="Proteomes" id="UP000183567">
    <property type="component" value="Unassembled WGS sequence"/>
</dbReference>
<dbReference type="InterPro" id="IPR007763">
    <property type="entry name" value="NDUFA12"/>
</dbReference>
<dbReference type="STRING" id="180088.A0A1J8QFM2"/>
<dbReference type="PANTHER" id="PTHR32470">
    <property type="entry name" value="ADH DEHYDROGENASE [UBIQUINONE] 1 ALPHA SUBCOMPLEX ASSEMBLY FACTOR 2"/>
    <property type="match status" value="1"/>
</dbReference>
<gene>
    <name evidence="3" type="ORF">AZE42_12778</name>
</gene>
<dbReference type="EMBL" id="LVVM01004803">
    <property type="protein sequence ID" value="OJA12160.1"/>
    <property type="molecule type" value="Genomic_DNA"/>
</dbReference>
<evidence type="ECO:0000256" key="1">
    <source>
        <dbReference type="ARBA" id="ARBA00007355"/>
    </source>
</evidence>
<name>A0A1J8QFM2_9AGAM</name>